<dbReference type="GO" id="GO:0008170">
    <property type="term" value="F:N-methyltransferase activity"/>
    <property type="evidence" value="ECO:0007669"/>
    <property type="project" value="InterPro"/>
</dbReference>
<feature type="region of interest" description="Disordered" evidence="7">
    <location>
        <begin position="542"/>
        <end position="561"/>
    </location>
</feature>
<evidence type="ECO:0000256" key="5">
    <source>
        <dbReference type="ARBA" id="ARBA00022691"/>
    </source>
</evidence>
<reference evidence="9" key="1">
    <citation type="submission" date="2021-02" db="EMBL/GenBank/DDBJ databases">
        <authorList>
            <person name="Han P."/>
        </authorList>
    </citation>
    <scope>NUCLEOTIDE SEQUENCE</scope>
    <source>
        <strain evidence="9">Nitrosomonas nitrosa 18-3D</strain>
    </source>
</reference>
<evidence type="ECO:0000256" key="6">
    <source>
        <dbReference type="ARBA" id="ARBA00047942"/>
    </source>
</evidence>
<dbReference type="InterPro" id="IPR029063">
    <property type="entry name" value="SAM-dependent_MTases_sf"/>
</dbReference>
<sequence>MEKLKMHSPNLSQENIRRIMELFPNCVTEVRATTENTESTEKDNSNHSKSSVVKYAIDFDLLRQELSESIVEGPQERYHLNWPGKREALLTANAPIAKTLRPCREESVNFDTTQNLFIEGDNLDALKLLQETYLGKVKMIYIDPPYNTSNDFIYEDDFAENAEEFLKRSNQKDEEGNRLVANTEANGRFHSDWLSMMYPRLKLARNLLKDDGVIFISIDDNEQASLKRMCDEVFGDQNFVSTVVWEKRYSPQNAVKWFSEAHDFLLVYAKNKLNWYPNLLERSDAMNARYRNLDNDSRGVWKPADATAQGGHGTKSQFYVLTAPNGKQHVLPNGRCWVYTEPIFQQMIADNRIWFGTDGNNVPAVKRFLSEVKQGTACQTIWKYSDVGHNQEGKKEVNVLFPESAVFETPKPVRLLKRILHLSTEANSIVLDFFAGSATTAHAVMQLNAEDGGNRKFIMVQLPEPCDEKSEAFKAGYKTIAEISKERIRRAGKKILEKLTTENTEKHGKSKNEFSGEADSSMSSVPSVAKNPDIGFLEGLTTESTEKQGKGEDDSFSSSSVPSVVKNLDIGFRVLKVDSSNMADVYYMPDAIEQNQLEVFIDNIKPDRTPGDLLFQVLLDWGVDLSLPIRKESVTTANIEHSEQDNNKNSVLSVSSVVKKSFEVFFVDNNALIACFDDGITEELVKELARFKPLRVVFCDTRYQSDNDKINVTQIFKQLSPGTEVKAI</sequence>
<dbReference type="RefSeq" id="WP_204800107.1">
    <property type="nucleotide sequence ID" value="NZ_CAJNAP010000024.1"/>
</dbReference>
<evidence type="ECO:0000256" key="4">
    <source>
        <dbReference type="ARBA" id="ARBA00022679"/>
    </source>
</evidence>
<dbReference type="InterPro" id="IPR002941">
    <property type="entry name" value="DNA_methylase_N4/N6"/>
</dbReference>
<keyword evidence="5" id="KW-0949">S-adenosyl-L-methionine</keyword>
<dbReference type="GO" id="GO:0003677">
    <property type="term" value="F:DNA binding"/>
    <property type="evidence" value="ECO:0007669"/>
    <property type="project" value="InterPro"/>
</dbReference>
<comment type="caution">
    <text evidence="9">The sequence shown here is derived from an EMBL/GenBank/DDBJ whole genome shotgun (WGS) entry which is preliminary data.</text>
</comment>
<evidence type="ECO:0000256" key="2">
    <source>
        <dbReference type="ARBA" id="ARBA00011900"/>
    </source>
</evidence>
<evidence type="ECO:0000256" key="3">
    <source>
        <dbReference type="ARBA" id="ARBA00022603"/>
    </source>
</evidence>
<dbReference type="InterPro" id="IPR002052">
    <property type="entry name" value="DNA_methylase_N6_adenine_CS"/>
</dbReference>
<feature type="compositionally biased region" description="Basic and acidic residues" evidence="7">
    <location>
        <begin position="499"/>
        <end position="514"/>
    </location>
</feature>
<dbReference type="GO" id="GO:0032259">
    <property type="term" value="P:methylation"/>
    <property type="evidence" value="ECO:0007669"/>
    <property type="project" value="UniProtKB-KW"/>
</dbReference>
<feature type="region of interest" description="Disordered" evidence="7">
    <location>
        <begin position="499"/>
        <end position="527"/>
    </location>
</feature>
<dbReference type="Proteomes" id="UP000601736">
    <property type="component" value="Unassembled WGS sequence"/>
</dbReference>
<keyword evidence="3 9" id="KW-0489">Methyltransferase</keyword>
<evidence type="ECO:0000313" key="9">
    <source>
        <dbReference type="EMBL" id="CAE6511013.1"/>
    </source>
</evidence>
<dbReference type="EMBL" id="CAJNAP010000024">
    <property type="protein sequence ID" value="CAE6511013.1"/>
    <property type="molecule type" value="Genomic_DNA"/>
</dbReference>
<proteinExistence type="inferred from homology"/>
<protein>
    <recommendedName>
        <fullName evidence="2">site-specific DNA-methyltransferase (adenine-specific)</fullName>
        <ecNumber evidence="2">2.1.1.72</ecNumber>
    </recommendedName>
</protein>
<feature type="domain" description="DNA methylase N-4/N-6" evidence="8">
    <location>
        <begin position="137"/>
        <end position="450"/>
    </location>
</feature>
<dbReference type="Gene3D" id="3.40.50.150">
    <property type="entry name" value="Vaccinia Virus protein VP39"/>
    <property type="match status" value="1"/>
</dbReference>
<organism evidence="9 10">
    <name type="scientific">Nitrosomonas nitrosa</name>
    <dbReference type="NCBI Taxonomy" id="52442"/>
    <lineage>
        <taxon>Bacteria</taxon>
        <taxon>Pseudomonadati</taxon>
        <taxon>Pseudomonadota</taxon>
        <taxon>Betaproteobacteria</taxon>
        <taxon>Nitrosomonadales</taxon>
        <taxon>Nitrosomonadaceae</taxon>
        <taxon>Nitrosomonas</taxon>
    </lineage>
</organism>
<gene>
    <name evidence="9" type="ORF">NMYAN_300009</name>
</gene>
<dbReference type="Pfam" id="PF01555">
    <property type="entry name" value="N6_N4_Mtase"/>
    <property type="match status" value="1"/>
</dbReference>
<evidence type="ECO:0000259" key="8">
    <source>
        <dbReference type="Pfam" id="PF01555"/>
    </source>
</evidence>
<dbReference type="PIRSF" id="PIRSF015855">
    <property type="entry name" value="TypeIII_Mtase_mKpnI"/>
    <property type="match status" value="1"/>
</dbReference>
<comment type="catalytic activity">
    <reaction evidence="6">
        <text>a 2'-deoxyadenosine in DNA + S-adenosyl-L-methionine = an N(6)-methyl-2'-deoxyadenosine in DNA + S-adenosyl-L-homocysteine + H(+)</text>
        <dbReference type="Rhea" id="RHEA:15197"/>
        <dbReference type="Rhea" id="RHEA-COMP:12418"/>
        <dbReference type="Rhea" id="RHEA-COMP:12419"/>
        <dbReference type="ChEBI" id="CHEBI:15378"/>
        <dbReference type="ChEBI" id="CHEBI:57856"/>
        <dbReference type="ChEBI" id="CHEBI:59789"/>
        <dbReference type="ChEBI" id="CHEBI:90615"/>
        <dbReference type="ChEBI" id="CHEBI:90616"/>
        <dbReference type="EC" id="2.1.1.72"/>
    </reaction>
</comment>
<dbReference type="PRINTS" id="PR00506">
    <property type="entry name" value="D21N6MTFRASE"/>
</dbReference>
<name>A0A8H8Z1V2_9PROT</name>
<dbReference type="GO" id="GO:0009007">
    <property type="term" value="F:site-specific DNA-methyltransferase (adenine-specific) activity"/>
    <property type="evidence" value="ECO:0007669"/>
    <property type="project" value="UniProtKB-EC"/>
</dbReference>
<evidence type="ECO:0000256" key="7">
    <source>
        <dbReference type="SAM" id="MobiDB-lite"/>
    </source>
</evidence>
<evidence type="ECO:0000256" key="1">
    <source>
        <dbReference type="ARBA" id="ARBA00006594"/>
    </source>
</evidence>
<comment type="similarity">
    <text evidence="1">Belongs to the N(4)/N(6)-methyltransferase family.</text>
</comment>
<evidence type="ECO:0000313" key="10">
    <source>
        <dbReference type="Proteomes" id="UP000601736"/>
    </source>
</evidence>
<feature type="compositionally biased region" description="Basic and acidic residues" evidence="7">
    <location>
        <begin position="544"/>
        <end position="553"/>
    </location>
</feature>
<dbReference type="SUPFAM" id="SSF53335">
    <property type="entry name" value="S-adenosyl-L-methionine-dependent methyltransferases"/>
    <property type="match status" value="1"/>
</dbReference>
<dbReference type="InterPro" id="IPR002295">
    <property type="entry name" value="N4/N6-MTase_EcoPI_Mod-like"/>
</dbReference>
<keyword evidence="4" id="KW-0808">Transferase</keyword>
<dbReference type="PROSITE" id="PS00092">
    <property type="entry name" value="N6_MTASE"/>
    <property type="match status" value="1"/>
</dbReference>
<dbReference type="AlphaFoldDB" id="A0A8H8Z1V2"/>
<accession>A0A8H8Z1V2</accession>
<dbReference type="EC" id="2.1.1.72" evidence="2"/>